<protein>
    <submittedName>
        <fullName evidence="1">Uncharacterized protein</fullName>
    </submittedName>
</protein>
<accession>A0A8S5QUZ0</accession>
<evidence type="ECO:0000313" key="1">
    <source>
        <dbReference type="EMBL" id="DAE22872.1"/>
    </source>
</evidence>
<name>A0A8S5QUZ0_9CAUD</name>
<dbReference type="EMBL" id="BK015740">
    <property type="protein sequence ID" value="DAE22872.1"/>
    <property type="molecule type" value="Genomic_DNA"/>
</dbReference>
<organism evidence="1">
    <name type="scientific">Siphoviridae sp. ctNlb4</name>
    <dbReference type="NCBI Taxonomy" id="2826305"/>
    <lineage>
        <taxon>Viruses</taxon>
        <taxon>Duplodnaviria</taxon>
        <taxon>Heunggongvirae</taxon>
        <taxon>Uroviricota</taxon>
        <taxon>Caudoviricetes</taxon>
    </lineage>
</organism>
<reference evidence="1" key="1">
    <citation type="journal article" date="2021" name="Proc. Natl. Acad. Sci. U.S.A.">
        <title>A Catalog of Tens of Thousands of Viruses from Human Metagenomes Reveals Hidden Associations with Chronic Diseases.</title>
        <authorList>
            <person name="Tisza M.J."/>
            <person name="Buck C.B."/>
        </authorList>
    </citation>
    <scope>NUCLEOTIDE SEQUENCE</scope>
    <source>
        <strain evidence="1">CtNlb4</strain>
    </source>
</reference>
<proteinExistence type="predicted"/>
<sequence>MSALEIFLSKNDLEHIANGHDIKIKISHGRGSRINGVILKLEKEDAEELKVKETELEYYERMREMLPKYPTPFLSHAMAYVNLRIMHLKKEMEE</sequence>